<accession>A0A7W9B9H7</accession>
<evidence type="ECO:0000259" key="3">
    <source>
        <dbReference type="Pfam" id="PF01361"/>
    </source>
</evidence>
<dbReference type="EC" id="5.3.2.6" evidence="4"/>
<dbReference type="SUPFAM" id="SSF55331">
    <property type="entry name" value="Tautomerase/MIF"/>
    <property type="match status" value="1"/>
</dbReference>
<dbReference type="InterPro" id="IPR014347">
    <property type="entry name" value="Tautomerase/MIF_sf"/>
</dbReference>
<evidence type="ECO:0000313" key="5">
    <source>
        <dbReference type="Proteomes" id="UP000537161"/>
    </source>
</evidence>
<dbReference type="Gene3D" id="3.30.429.10">
    <property type="entry name" value="Macrophage Migration Inhibitory Factor"/>
    <property type="match status" value="1"/>
</dbReference>
<comment type="similarity">
    <text evidence="1">Belongs to the 4-oxalocrotonate tautomerase family.</text>
</comment>
<keyword evidence="2 4" id="KW-0413">Isomerase</keyword>
<dbReference type="GO" id="GO:0016853">
    <property type="term" value="F:isomerase activity"/>
    <property type="evidence" value="ECO:0007669"/>
    <property type="project" value="UniProtKB-KW"/>
</dbReference>
<dbReference type="RefSeq" id="WP_184101700.1">
    <property type="nucleotide sequence ID" value="NZ_JACIJH010000025.1"/>
</dbReference>
<evidence type="ECO:0000256" key="1">
    <source>
        <dbReference type="ARBA" id="ARBA00006723"/>
    </source>
</evidence>
<dbReference type="PANTHER" id="PTHR35530">
    <property type="entry name" value="TAUTOMERASE-RELATED"/>
    <property type="match status" value="1"/>
</dbReference>
<dbReference type="Proteomes" id="UP000537161">
    <property type="component" value="Unassembled WGS sequence"/>
</dbReference>
<organism evidence="4 5">
    <name type="scientific">Sphingopyxis panaciterrulae</name>
    <dbReference type="NCBI Taxonomy" id="462372"/>
    <lineage>
        <taxon>Bacteria</taxon>
        <taxon>Pseudomonadati</taxon>
        <taxon>Pseudomonadota</taxon>
        <taxon>Alphaproteobacteria</taxon>
        <taxon>Sphingomonadales</taxon>
        <taxon>Sphingomonadaceae</taxon>
        <taxon>Sphingopyxis</taxon>
    </lineage>
</organism>
<dbReference type="AlphaFoldDB" id="A0A7W9B9H7"/>
<reference evidence="4 5" key="1">
    <citation type="submission" date="2020-08" db="EMBL/GenBank/DDBJ databases">
        <title>Genomic Encyclopedia of Type Strains, Phase IV (KMG-IV): sequencing the most valuable type-strain genomes for metagenomic binning, comparative biology and taxonomic classification.</title>
        <authorList>
            <person name="Goeker M."/>
        </authorList>
    </citation>
    <scope>NUCLEOTIDE SEQUENCE [LARGE SCALE GENOMIC DNA]</scope>
    <source>
        <strain evidence="4 5">DSM 27163</strain>
    </source>
</reference>
<evidence type="ECO:0000313" key="4">
    <source>
        <dbReference type="EMBL" id="MBB5708715.1"/>
    </source>
</evidence>
<sequence>MPLAQISILEGRTPEMIADMAEAVTVAISESLAAPRDRIRVVVTEIPAEKWFVAGQSMAARAKG</sequence>
<protein>
    <submittedName>
        <fullName evidence="4">4-oxalocrotonate tautomerase</fullName>
        <ecNumber evidence="4">5.3.2.6</ecNumber>
    </submittedName>
</protein>
<dbReference type="EMBL" id="JACIJH010000025">
    <property type="protein sequence ID" value="MBB5708715.1"/>
    <property type="molecule type" value="Genomic_DNA"/>
</dbReference>
<keyword evidence="5" id="KW-1185">Reference proteome</keyword>
<name>A0A7W9B9H7_9SPHN</name>
<comment type="caution">
    <text evidence="4">The sequence shown here is derived from an EMBL/GenBank/DDBJ whole genome shotgun (WGS) entry which is preliminary data.</text>
</comment>
<feature type="domain" description="4-oxalocrotonate tautomerase-like" evidence="3">
    <location>
        <begin position="2"/>
        <end position="61"/>
    </location>
</feature>
<dbReference type="Pfam" id="PF01361">
    <property type="entry name" value="Tautomerase"/>
    <property type="match status" value="1"/>
</dbReference>
<proteinExistence type="inferred from homology"/>
<evidence type="ECO:0000256" key="2">
    <source>
        <dbReference type="ARBA" id="ARBA00023235"/>
    </source>
</evidence>
<dbReference type="InterPro" id="IPR004370">
    <property type="entry name" value="4-OT-like_dom"/>
</dbReference>
<dbReference type="PANTHER" id="PTHR35530:SF1">
    <property type="entry name" value="2-HYDROXYMUCONATE TAUTOMERASE"/>
    <property type="match status" value="1"/>
</dbReference>
<gene>
    <name evidence="4" type="ORF">FHR21_004109</name>
</gene>